<keyword evidence="3" id="KW-1185">Reference proteome</keyword>
<protein>
    <submittedName>
        <fullName evidence="2">Sporulation protein YhbH</fullName>
    </submittedName>
</protein>
<proteinExistence type="predicted"/>
<comment type="caution">
    <text evidence="2">The sequence shown here is derived from an EMBL/GenBank/DDBJ whole genome shotgun (WGS) entry which is preliminary data.</text>
</comment>
<feature type="region of interest" description="Disordered" evidence="1">
    <location>
        <begin position="78"/>
        <end position="114"/>
    </location>
</feature>
<dbReference type="Proteomes" id="UP000468766">
    <property type="component" value="Unassembled WGS sequence"/>
</dbReference>
<dbReference type="OrthoDB" id="9788289at2"/>
<organism evidence="2 3">
    <name type="scientific">Heliorestis acidaminivorans</name>
    <dbReference type="NCBI Taxonomy" id="553427"/>
    <lineage>
        <taxon>Bacteria</taxon>
        <taxon>Bacillati</taxon>
        <taxon>Bacillota</taxon>
        <taxon>Clostridia</taxon>
        <taxon>Eubacteriales</taxon>
        <taxon>Heliobacteriaceae</taxon>
        <taxon>Heliorestis</taxon>
    </lineage>
</organism>
<gene>
    <name evidence="2" type="primary">yhbH</name>
    <name evidence="2" type="ORF">F9B85_13290</name>
</gene>
<evidence type="ECO:0000256" key="1">
    <source>
        <dbReference type="SAM" id="MobiDB-lite"/>
    </source>
</evidence>
<dbReference type="InterPro" id="IPR006698">
    <property type="entry name" value="UPF0229"/>
</dbReference>
<dbReference type="PANTHER" id="PTHR30510">
    <property type="entry name" value="UPF0229 PROTEIN YEAH"/>
    <property type="match status" value="1"/>
</dbReference>
<accession>A0A6I0EU78</accession>
<feature type="compositionally biased region" description="Basic and acidic residues" evidence="1">
    <location>
        <begin position="83"/>
        <end position="95"/>
    </location>
</feature>
<dbReference type="EMBL" id="WBXO01000014">
    <property type="protein sequence ID" value="KAB2951207.1"/>
    <property type="molecule type" value="Genomic_DNA"/>
</dbReference>
<dbReference type="Pfam" id="PF04285">
    <property type="entry name" value="DUF444"/>
    <property type="match status" value="2"/>
</dbReference>
<sequence length="385" mass="44299">MLTKDFIVSRDDWSLHRKGQIDQARHQEKVREAIKKNLPHIISEEAIIMSDGRKTVKVPIRSLEEYRFRYDFNKQKQVGQGDGKTKVGDVLRREGTSPTSGSGKGPGAGDQPGVDYYEAEVDIEEIQKLLFEDLSLPNMEEKKVPELETQSYRFNEVRKKGLQGNIDRKRTLLEALKRNARQGKPGFFPVLPDDMRYKTWEVHNERHSNAVVIALMDTSGSMGNFEKYIARSFFYWMTRFLRTKYQAVQIVFVAHHTEAKEVTEEEFFTKGESGGTRCSSAYQLALNIINEKFPPHDYNIYAFHFSDGDNLSSDNESCVRLVNQLLERTNLFGYGEIVRSHFSSTLMNAFRKVQDKKFSSVTIRDRSEVYDALKTFFKPGEAGQG</sequence>
<name>A0A6I0EU78_9FIRM</name>
<dbReference type="InterPro" id="IPR036465">
    <property type="entry name" value="vWFA_dom_sf"/>
</dbReference>
<dbReference type="SUPFAM" id="SSF53300">
    <property type="entry name" value="vWA-like"/>
    <property type="match status" value="1"/>
</dbReference>
<reference evidence="2 3" key="1">
    <citation type="submission" date="2019-10" db="EMBL/GenBank/DDBJ databases">
        <title>Whole-genome sequence of the extremophile Heliorestis acidaminivorans DSM 24790.</title>
        <authorList>
            <person name="Kyndt J.A."/>
            <person name="Meyer T.E."/>
        </authorList>
    </citation>
    <scope>NUCLEOTIDE SEQUENCE [LARGE SCALE GENOMIC DNA]</scope>
    <source>
        <strain evidence="2 3">DSM 24790</strain>
    </source>
</reference>
<evidence type="ECO:0000313" key="3">
    <source>
        <dbReference type="Proteomes" id="UP000468766"/>
    </source>
</evidence>
<dbReference type="InterPro" id="IPR014230">
    <property type="entry name" value="Spore_YhbH"/>
</dbReference>
<dbReference type="NCBIfam" id="TIGR02877">
    <property type="entry name" value="spore_yhbH"/>
    <property type="match status" value="1"/>
</dbReference>
<dbReference type="PANTHER" id="PTHR30510:SF2">
    <property type="entry name" value="UPF0229 PROTEIN YEAH"/>
    <property type="match status" value="1"/>
</dbReference>
<evidence type="ECO:0000313" key="2">
    <source>
        <dbReference type="EMBL" id="KAB2951207.1"/>
    </source>
</evidence>
<dbReference type="AlphaFoldDB" id="A0A6I0EU78"/>